<feature type="transmembrane region" description="Helical" evidence="6">
    <location>
        <begin position="100"/>
        <end position="123"/>
    </location>
</feature>
<keyword evidence="4 6" id="KW-1133">Transmembrane helix</keyword>
<dbReference type="InterPro" id="IPR050833">
    <property type="entry name" value="Poly_Biosynth_Transport"/>
</dbReference>
<dbReference type="InterPro" id="IPR002797">
    <property type="entry name" value="Polysacc_synth"/>
</dbReference>
<dbReference type="GO" id="GO:0005886">
    <property type="term" value="C:plasma membrane"/>
    <property type="evidence" value="ECO:0007669"/>
    <property type="project" value="UniProtKB-SubCell"/>
</dbReference>
<dbReference type="PANTHER" id="PTHR30250:SF11">
    <property type="entry name" value="O-ANTIGEN TRANSPORTER-RELATED"/>
    <property type="match status" value="1"/>
</dbReference>
<evidence type="ECO:0000313" key="7">
    <source>
        <dbReference type="EMBL" id="SEH42735.1"/>
    </source>
</evidence>
<evidence type="ECO:0000256" key="2">
    <source>
        <dbReference type="ARBA" id="ARBA00022475"/>
    </source>
</evidence>
<reference evidence="7 8" key="1">
    <citation type="submission" date="2016-10" db="EMBL/GenBank/DDBJ databases">
        <authorList>
            <person name="de Groot N.N."/>
        </authorList>
    </citation>
    <scope>NUCLEOTIDE SEQUENCE [LARGE SCALE GENOMIC DNA]</scope>
    <source>
        <strain evidence="7 8">DSM 23031</strain>
    </source>
</reference>
<organism evidence="7 8">
    <name type="scientific">Chryseobacterium culicis</name>
    <dbReference type="NCBI Taxonomy" id="680127"/>
    <lineage>
        <taxon>Bacteria</taxon>
        <taxon>Pseudomonadati</taxon>
        <taxon>Bacteroidota</taxon>
        <taxon>Flavobacteriia</taxon>
        <taxon>Flavobacteriales</taxon>
        <taxon>Weeksellaceae</taxon>
        <taxon>Chryseobacterium group</taxon>
        <taxon>Chryseobacterium</taxon>
    </lineage>
</organism>
<keyword evidence="5 6" id="KW-0472">Membrane</keyword>
<protein>
    <submittedName>
        <fullName evidence="7">Membrane protein involved in the export of O-antigen and teichoic acid</fullName>
    </submittedName>
</protein>
<dbReference type="OrthoDB" id="870113at2"/>
<feature type="transmembrane region" description="Helical" evidence="6">
    <location>
        <begin position="279"/>
        <end position="298"/>
    </location>
</feature>
<evidence type="ECO:0000256" key="5">
    <source>
        <dbReference type="ARBA" id="ARBA00023136"/>
    </source>
</evidence>
<comment type="subcellular location">
    <subcellularLocation>
        <location evidence="1">Cell membrane</location>
        <topology evidence="1">Multi-pass membrane protein</topology>
    </subcellularLocation>
</comment>
<dbReference type="Proteomes" id="UP000198561">
    <property type="component" value="Unassembled WGS sequence"/>
</dbReference>
<evidence type="ECO:0000313" key="8">
    <source>
        <dbReference type="Proteomes" id="UP000198561"/>
    </source>
</evidence>
<proteinExistence type="predicted"/>
<evidence type="ECO:0000256" key="3">
    <source>
        <dbReference type="ARBA" id="ARBA00022692"/>
    </source>
</evidence>
<feature type="transmembrane region" description="Helical" evidence="6">
    <location>
        <begin position="130"/>
        <end position="153"/>
    </location>
</feature>
<dbReference type="EMBL" id="FNWQ01000006">
    <property type="protein sequence ID" value="SEH42735.1"/>
    <property type="molecule type" value="Genomic_DNA"/>
</dbReference>
<dbReference type="STRING" id="680127.SAMN05421593_4000"/>
<feature type="transmembrane region" description="Helical" evidence="6">
    <location>
        <begin position="72"/>
        <end position="94"/>
    </location>
</feature>
<dbReference type="PANTHER" id="PTHR30250">
    <property type="entry name" value="PST FAMILY PREDICTED COLANIC ACID TRANSPORTER"/>
    <property type="match status" value="1"/>
</dbReference>
<evidence type="ECO:0000256" key="6">
    <source>
        <dbReference type="SAM" id="Phobius"/>
    </source>
</evidence>
<dbReference type="RefSeq" id="WP_089694975.1">
    <property type="nucleotide sequence ID" value="NZ_FNWQ01000006.1"/>
</dbReference>
<feature type="transmembrane region" description="Helical" evidence="6">
    <location>
        <begin position="313"/>
        <end position="331"/>
    </location>
</feature>
<name>A0A1H6I2V8_CHRCI</name>
<feature type="transmembrane region" description="Helical" evidence="6">
    <location>
        <begin position="367"/>
        <end position="386"/>
    </location>
</feature>
<dbReference type="AlphaFoldDB" id="A0A1H6I2V8"/>
<feature type="transmembrane region" description="Helical" evidence="6">
    <location>
        <begin position="37"/>
        <end position="60"/>
    </location>
</feature>
<keyword evidence="3 6" id="KW-0812">Transmembrane</keyword>
<keyword evidence="2" id="KW-1003">Cell membrane</keyword>
<accession>A0A1H6I2V8</accession>
<evidence type="ECO:0000256" key="4">
    <source>
        <dbReference type="ARBA" id="ARBA00022989"/>
    </source>
</evidence>
<feature type="transmembrane region" description="Helical" evidence="6">
    <location>
        <begin position="343"/>
        <end position="361"/>
    </location>
</feature>
<sequence>MQLTIIKTFVSRFLILILSFGLVIFSTNMWGSEGKGTISIVVANAAAVSFFSSIFSGSSASYFASRFKIEKVLLYAYLWSILTGLLIPFLFGLASIQGKYLFYLIGISVFSSLLSTNISLFIGTQNIRRFNLYTVLQQLVHIIFIGILVYVLGKKDVSVYFLAQIGCLALLFITSFFQIIKKCRISEISFCKDVARNMFEYGWKTQLSAFVQFLNYRLSFYFLEYFEGIASVGIFSIGVTFSEAIWTITRSIAVILYSDVVNSKSTEESIEKTKESLKLTFILMIGFVLGILIIPSQVYEMIFGKEFRDTKEIMLILSPGIFAIAVSDMVGHYFSGMRELKILNVKSITGLIVTVVFSFIAIPRWGIWGACIATTSSYFVSAFLLFRKFYKSTSFSWKDYIPSREEIQLLTEKFLKK</sequence>
<feature type="transmembrane region" description="Helical" evidence="6">
    <location>
        <begin position="12"/>
        <end position="31"/>
    </location>
</feature>
<dbReference type="Pfam" id="PF01943">
    <property type="entry name" value="Polysacc_synt"/>
    <property type="match status" value="1"/>
</dbReference>
<feature type="transmembrane region" description="Helical" evidence="6">
    <location>
        <begin position="159"/>
        <end position="180"/>
    </location>
</feature>
<gene>
    <name evidence="7" type="ORF">SAMN05421593_4000</name>
</gene>
<evidence type="ECO:0000256" key="1">
    <source>
        <dbReference type="ARBA" id="ARBA00004651"/>
    </source>
</evidence>